<dbReference type="EMBL" id="DOYJ01000088">
    <property type="protein sequence ID" value="HCB75096.1"/>
    <property type="molecule type" value="Genomic_DNA"/>
</dbReference>
<comment type="caution">
    <text evidence="3">The sequence shown here is derived from an EMBL/GenBank/DDBJ whole genome shotgun (WGS) entry which is preliminary data.</text>
</comment>
<dbReference type="CDD" id="cd03768">
    <property type="entry name" value="SR_ResInv"/>
    <property type="match status" value="1"/>
</dbReference>
<dbReference type="InterPro" id="IPR006119">
    <property type="entry name" value="Resolv_N"/>
</dbReference>
<accession>A0A3D0W8P7</accession>
<evidence type="ECO:0000259" key="1">
    <source>
        <dbReference type="PROSITE" id="PS51736"/>
    </source>
</evidence>
<dbReference type="InterPro" id="IPR038109">
    <property type="entry name" value="DNA_bind_recomb_sf"/>
</dbReference>
<sequence>MAEPKRVRCAIYTRKSSEEGLEQSFNSLHAQREACEAYIVSQKHEGWQLLPTAYDDGGFSGGSMERPGLKAMLADVEAGLIDTIVVYKVDRLTRALSDFARMVDRFDARSVSFVSVTQAFNTTTSMGRLTLNVLLSFAQFEREVTGERIRDKIAASKAKGMWMGGAVPLGYDVADRQLVINPAEAEQVNKLFKLYLKLRNVDDLVSAADAAGIRSKRRTFADGRTSGGTKFGRGSLYTILASPIYAGEIGHKGKRYPGQHERIVPADLYNAVQKLLSSNRRKAPGTATGGNSLLLSGLVHDANGQRMTATHTGKANRRYCYYASPDLRVPADDLNQLVIDALGSCLGDPAKLAASLASLDLLTSETIVAGSALAGQLRSANQADTRAIVANVIDRIQVNAEGVVITYRLSVLGIEGGSGTIVMPASLGRAKSRLTLVMPGASNASPDQSLITAIAQARHWVTDLTSGQHASLQDLATHEGVTSPYIRRLIGAAFLAPDLVTRIVEGRQPGWLTLARLTEMLPLPDDWTEQRALFAAAN</sequence>
<dbReference type="PROSITE" id="PS51737">
    <property type="entry name" value="RECOMBINASE_DNA_BIND"/>
    <property type="match status" value="1"/>
</dbReference>
<name>A0A3D0W8P7_9SPHN</name>
<dbReference type="Pfam" id="PF00239">
    <property type="entry name" value="Resolvase"/>
    <property type="match status" value="1"/>
</dbReference>
<dbReference type="InterPro" id="IPR036162">
    <property type="entry name" value="Resolvase-like_N_sf"/>
</dbReference>
<feature type="domain" description="Resolvase/invertase-type recombinase catalytic" evidence="1">
    <location>
        <begin position="8"/>
        <end position="160"/>
    </location>
</feature>
<dbReference type="Pfam" id="PF07508">
    <property type="entry name" value="Recombinase"/>
    <property type="match status" value="1"/>
</dbReference>
<dbReference type="PANTHER" id="PTHR30461:SF23">
    <property type="entry name" value="DNA RECOMBINASE-RELATED"/>
    <property type="match status" value="1"/>
</dbReference>
<dbReference type="InterPro" id="IPR050639">
    <property type="entry name" value="SSR_resolvase"/>
</dbReference>
<reference evidence="3 4" key="1">
    <citation type="journal article" date="2018" name="Nat. Biotechnol.">
        <title>A standardized bacterial taxonomy based on genome phylogeny substantially revises the tree of life.</title>
        <authorList>
            <person name="Parks D.H."/>
            <person name="Chuvochina M."/>
            <person name="Waite D.W."/>
            <person name="Rinke C."/>
            <person name="Skarshewski A."/>
            <person name="Chaumeil P.A."/>
            <person name="Hugenholtz P."/>
        </authorList>
    </citation>
    <scope>NUCLEOTIDE SEQUENCE [LARGE SCALE GENOMIC DNA]</scope>
    <source>
        <strain evidence="3">UBA9015</strain>
    </source>
</reference>
<protein>
    <recommendedName>
        <fullName evidence="5">Recombinase family protein</fullName>
    </recommendedName>
</protein>
<dbReference type="Proteomes" id="UP000262699">
    <property type="component" value="Unassembled WGS sequence"/>
</dbReference>
<proteinExistence type="predicted"/>
<dbReference type="PROSITE" id="PS51736">
    <property type="entry name" value="RECOMBINASES_3"/>
    <property type="match status" value="1"/>
</dbReference>
<dbReference type="SMART" id="SM00857">
    <property type="entry name" value="Resolvase"/>
    <property type="match status" value="1"/>
</dbReference>
<gene>
    <name evidence="3" type="ORF">DEP91_02820</name>
</gene>
<dbReference type="InterPro" id="IPR011109">
    <property type="entry name" value="DNA_bind_recombinase_dom"/>
</dbReference>
<dbReference type="PANTHER" id="PTHR30461">
    <property type="entry name" value="DNA-INVERTASE FROM LAMBDOID PROPHAGE"/>
    <property type="match status" value="1"/>
</dbReference>
<dbReference type="Gene3D" id="3.40.50.1390">
    <property type="entry name" value="Resolvase, N-terminal catalytic domain"/>
    <property type="match status" value="1"/>
</dbReference>
<evidence type="ECO:0008006" key="5">
    <source>
        <dbReference type="Google" id="ProtNLM"/>
    </source>
</evidence>
<dbReference type="SUPFAM" id="SSF53041">
    <property type="entry name" value="Resolvase-like"/>
    <property type="match status" value="1"/>
</dbReference>
<dbReference type="Gene3D" id="3.90.1750.20">
    <property type="entry name" value="Putative Large Serine Recombinase, Chain B, Domain 2"/>
    <property type="match status" value="1"/>
</dbReference>
<dbReference type="GO" id="GO:0000150">
    <property type="term" value="F:DNA strand exchange activity"/>
    <property type="evidence" value="ECO:0007669"/>
    <property type="project" value="InterPro"/>
</dbReference>
<evidence type="ECO:0000313" key="3">
    <source>
        <dbReference type="EMBL" id="HCB75096.1"/>
    </source>
</evidence>
<evidence type="ECO:0000313" key="4">
    <source>
        <dbReference type="Proteomes" id="UP000262699"/>
    </source>
</evidence>
<organism evidence="3 4">
    <name type="scientific">Sphingomonas bacterium</name>
    <dbReference type="NCBI Taxonomy" id="1895847"/>
    <lineage>
        <taxon>Bacteria</taxon>
        <taxon>Pseudomonadati</taxon>
        <taxon>Pseudomonadota</taxon>
        <taxon>Alphaproteobacteria</taxon>
        <taxon>Sphingomonadales</taxon>
        <taxon>Sphingomonadaceae</taxon>
        <taxon>Sphingomonas</taxon>
    </lineage>
</organism>
<dbReference type="GO" id="GO:0003677">
    <property type="term" value="F:DNA binding"/>
    <property type="evidence" value="ECO:0007669"/>
    <property type="project" value="InterPro"/>
</dbReference>
<evidence type="ECO:0000259" key="2">
    <source>
        <dbReference type="PROSITE" id="PS51737"/>
    </source>
</evidence>
<feature type="domain" description="Recombinase" evidence="2">
    <location>
        <begin position="168"/>
        <end position="282"/>
    </location>
</feature>
<dbReference type="AlphaFoldDB" id="A0A3D0W8P7"/>